<feature type="non-terminal residue" evidence="1">
    <location>
        <position position="1"/>
    </location>
</feature>
<comment type="caution">
    <text evidence="1">The sequence shown here is derived from an EMBL/GenBank/DDBJ whole genome shotgun (WGS) entry which is preliminary data.</text>
</comment>
<proteinExistence type="predicted"/>
<accession>A0A392SCI5</accession>
<dbReference type="Proteomes" id="UP000265520">
    <property type="component" value="Unassembled WGS sequence"/>
</dbReference>
<evidence type="ECO:0000313" key="2">
    <source>
        <dbReference type="Proteomes" id="UP000265520"/>
    </source>
</evidence>
<keyword evidence="2" id="KW-1185">Reference proteome</keyword>
<dbReference type="EMBL" id="LXQA010350405">
    <property type="protein sequence ID" value="MCI45914.1"/>
    <property type="molecule type" value="Genomic_DNA"/>
</dbReference>
<name>A0A392SCI5_9FABA</name>
<sequence length="64" mass="7203">PREDREVAVPGPPKMGPWAVTATSFWFDHWLGGTALKIQYQSLFHQSEQRLDMVGDMGNLMDGV</sequence>
<organism evidence="1 2">
    <name type="scientific">Trifolium medium</name>
    <dbReference type="NCBI Taxonomy" id="97028"/>
    <lineage>
        <taxon>Eukaryota</taxon>
        <taxon>Viridiplantae</taxon>
        <taxon>Streptophyta</taxon>
        <taxon>Embryophyta</taxon>
        <taxon>Tracheophyta</taxon>
        <taxon>Spermatophyta</taxon>
        <taxon>Magnoliopsida</taxon>
        <taxon>eudicotyledons</taxon>
        <taxon>Gunneridae</taxon>
        <taxon>Pentapetalae</taxon>
        <taxon>rosids</taxon>
        <taxon>fabids</taxon>
        <taxon>Fabales</taxon>
        <taxon>Fabaceae</taxon>
        <taxon>Papilionoideae</taxon>
        <taxon>50 kb inversion clade</taxon>
        <taxon>NPAAA clade</taxon>
        <taxon>Hologalegina</taxon>
        <taxon>IRL clade</taxon>
        <taxon>Trifolieae</taxon>
        <taxon>Trifolium</taxon>
    </lineage>
</organism>
<protein>
    <submittedName>
        <fullName evidence="1">Uncharacterized protein</fullName>
    </submittedName>
</protein>
<reference evidence="1 2" key="1">
    <citation type="journal article" date="2018" name="Front. Plant Sci.">
        <title>Red Clover (Trifolium pratense) and Zigzag Clover (T. medium) - A Picture of Genomic Similarities and Differences.</title>
        <authorList>
            <person name="Dluhosova J."/>
            <person name="Istvanek J."/>
            <person name="Nedelnik J."/>
            <person name="Repkova J."/>
        </authorList>
    </citation>
    <scope>NUCLEOTIDE SEQUENCE [LARGE SCALE GENOMIC DNA]</scope>
    <source>
        <strain evidence="2">cv. 10/8</strain>
        <tissue evidence="1">Leaf</tissue>
    </source>
</reference>
<dbReference type="AlphaFoldDB" id="A0A392SCI5"/>
<evidence type="ECO:0000313" key="1">
    <source>
        <dbReference type="EMBL" id="MCI45914.1"/>
    </source>
</evidence>